<dbReference type="AlphaFoldDB" id="X1G015"/>
<name>X1G015_9ZZZZ</name>
<dbReference type="EMBL" id="BARU01011930">
    <property type="protein sequence ID" value="GAH34934.1"/>
    <property type="molecule type" value="Genomic_DNA"/>
</dbReference>
<proteinExistence type="predicted"/>
<sequence>MSPGDITMLKNQLRGPARIIKRCSPLQYRRRHAFTACVVAWKEAIAQGKCKLWTVYALRHTVKNKKGETVTLFGWSWFLKINITRIYNDLEPILDPPAD</sequence>
<protein>
    <submittedName>
        <fullName evidence="1">Uncharacterized protein</fullName>
    </submittedName>
</protein>
<evidence type="ECO:0000313" key="1">
    <source>
        <dbReference type="EMBL" id="GAH34934.1"/>
    </source>
</evidence>
<reference evidence="1" key="1">
    <citation type="journal article" date="2014" name="Front. Microbiol.">
        <title>High frequency of phylogenetically diverse reductive dehalogenase-homologous genes in deep subseafloor sedimentary metagenomes.</title>
        <authorList>
            <person name="Kawai M."/>
            <person name="Futagami T."/>
            <person name="Toyoda A."/>
            <person name="Takaki Y."/>
            <person name="Nishi S."/>
            <person name="Hori S."/>
            <person name="Arai W."/>
            <person name="Tsubouchi T."/>
            <person name="Morono Y."/>
            <person name="Uchiyama I."/>
            <person name="Ito T."/>
            <person name="Fujiyama A."/>
            <person name="Inagaki F."/>
            <person name="Takami H."/>
        </authorList>
    </citation>
    <scope>NUCLEOTIDE SEQUENCE</scope>
    <source>
        <strain evidence="1">Expedition CK06-06</strain>
    </source>
</reference>
<organism evidence="1">
    <name type="scientific">marine sediment metagenome</name>
    <dbReference type="NCBI Taxonomy" id="412755"/>
    <lineage>
        <taxon>unclassified sequences</taxon>
        <taxon>metagenomes</taxon>
        <taxon>ecological metagenomes</taxon>
    </lineage>
</organism>
<gene>
    <name evidence="1" type="ORF">S03H2_22218</name>
</gene>
<comment type="caution">
    <text evidence="1">The sequence shown here is derived from an EMBL/GenBank/DDBJ whole genome shotgun (WGS) entry which is preliminary data.</text>
</comment>
<accession>X1G015</accession>